<sequence length="464" mass="50383">MMTCSRLFPLSLYLTILVSCAVPPASDSNPKASPIVAEYSAVADKLMTTALADSFAYNRLAELTDSFGPRFSGTKNLEDAIDWILEEMKKDGFENVHGEEVMIPRWVRGKEWARMEVPWKKEMAMLGLGGSVATPSDGITAEVLVVDDFEELERRAGEAKGKIVLFNAPFTNYGKTVRYRYDGANAAAEAGAVASLIRSVGPYSMNTPHTGGMGYKEGVPKIPHAAITVEDAMMLGRLADRGEPIVLSLYMEAHFEDDVPSRNVVGELRGSEKPEEVVVLGGHIDSWDVGQGAMDDAGGCVAAWQAVKLMKDLGLRPRRTVRVVMWTNEENGLRGGNAYHDAHQDELKNHVLAMESDSGVFKPSGFGFTGSDHAREIIKQIATLLEPIEAGEIAPSGGGADIGPIMREGVPGMGLRVEGSKYFWYHHTNADTIDKLDPHDVNLCVAAMAVMAYVVADLPETLPR</sequence>
<dbReference type="Gene3D" id="3.50.30.30">
    <property type="match status" value="1"/>
</dbReference>
<protein>
    <recommendedName>
        <fullName evidence="5">Carboxypeptidase Q</fullName>
    </recommendedName>
    <alternativeName>
        <fullName evidence="20">Plasma glutamate carboxypeptidase</fullName>
    </alternativeName>
</protein>
<dbReference type="PANTHER" id="PTHR12053">
    <property type="entry name" value="PROTEASE FAMILY M28 PLASMA GLUTAMATE CARBOXYPEPTIDASE-RELATED"/>
    <property type="match status" value="1"/>
</dbReference>
<dbReference type="GO" id="GO:0005794">
    <property type="term" value="C:Golgi apparatus"/>
    <property type="evidence" value="ECO:0007669"/>
    <property type="project" value="UniProtKB-SubCell"/>
</dbReference>
<keyword evidence="11" id="KW-0378">Hydrolase</keyword>
<evidence type="ECO:0000256" key="16">
    <source>
        <dbReference type="ARBA" id="ARBA00023145"/>
    </source>
</evidence>
<evidence type="ECO:0000256" key="3">
    <source>
        <dbReference type="ARBA" id="ARBA00004555"/>
    </source>
</evidence>
<keyword evidence="8" id="KW-0645">Protease</keyword>
<gene>
    <name evidence="22" type="ORF">METZ01_LOCUS51398</name>
</gene>
<dbReference type="GO" id="GO:0005783">
    <property type="term" value="C:endoplasmic reticulum"/>
    <property type="evidence" value="ECO:0007669"/>
    <property type="project" value="UniProtKB-SubCell"/>
</dbReference>
<keyword evidence="6" id="KW-0964">Secreted</keyword>
<keyword evidence="10" id="KW-0732">Signal</keyword>
<evidence type="ECO:0000256" key="15">
    <source>
        <dbReference type="ARBA" id="ARBA00023049"/>
    </source>
</evidence>
<evidence type="ECO:0000313" key="22">
    <source>
        <dbReference type="EMBL" id="SUZ98544.1"/>
    </source>
</evidence>
<keyword evidence="7" id="KW-0121">Carboxypeptidase</keyword>
<keyword evidence="15" id="KW-0482">Metalloprotease</keyword>
<dbReference type="AlphaFoldDB" id="A0A381S522"/>
<dbReference type="InterPro" id="IPR039866">
    <property type="entry name" value="CPQ"/>
</dbReference>
<evidence type="ECO:0000256" key="18">
    <source>
        <dbReference type="ARBA" id="ARBA00023228"/>
    </source>
</evidence>
<comment type="subcellular location">
    <subcellularLocation>
        <location evidence="1">Endoplasmic reticulum</location>
    </subcellularLocation>
    <subcellularLocation>
        <location evidence="3">Golgi apparatus</location>
    </subcellularLocation>
    <subcellularLocation>
        <location evidence="2">Lysosome</location>
    </subcellularLocation>
    <subcellularLocation>
        <location evidence="4">Secreted</location>
    </subcellularLocation>
</comment>
<evidence type="ECO:0000256" key="11">
    <source>
        <dbReference type="ARBA" id="ARBA00022801"/>
    </source>
</evidence>
<keyword evidence="9" id="KW-0479">Metal-binding</keyword>
<keyword evidence="17" id="KW-0325">Glycoprotein</keyword>
<dbReference type="GO" id="GO:0043171">
    <property type="term" value="P:peptide catabolic process"/>
    <property type="evidence" value="ECO:0007669"/>
    <property type="project" value="TreeGrafter"/>
</dbReference>
<keyword evidence="13" id="KW-0862">Zinc</keyword>
<evidence type="ECO:0000256" key="14">
    <source>
        <dbReference type="ARBA" id="ARBA00023034"/>
    </source>
</evidence>
<keyword evidence="12" id="KW-0256">Endoplasmic reticulum</keyword>
<dbReference type="GO" id="GO:0005764">
    <property type="term" value="C:lysosome"/>
    <property type="evidence" value="ECO:0007669"/>
    <property type="project" value="UniProtKB-SubCell"/>
</dbReference>
<dbReference type="GO" id="GO:0004180">
    <property type="term" value="F:carboxypeptidase activity"/>
    <property type="evidence" value="ECO:0007669"/>
    <property type="project" value="UniProtKB-KW"/>
</dbReference>
<evidence type="ECO:0000259" key="21">
    <source>
        <dbReference type="Pfam" id="PF04389"/>
    </source>
</evidence>
<evidence type="ECO:0000256" key="1">
    <source>
        <dbReference type="ARBA" id="ARBA00004240"/>
    </source>
</evidence>
<evidence type="ECO:0000256" key="17">
    <source>
        <dbReference type="ARBA" id="ARBA00023180"/>
    </source>
</evidence>
<dbReference type="EMBL" id="UINC01002614">
    <property type="protein sequence ID" value="SUZ98544.1"/>
    <property type="molecule type" value="Genomic_DNA"/>
</dbReference>
<evidence type="ECO:0000256" key="20">
    <source>
        <dbReference type="ARBA" id="ARBA00033328"/>
    </source>
</evidence>
<dbReference type="Gene3D" id="3.40.630.10">
    <property type="entry name" value="Zn peptidases"/>
    <property type="match status" value="1"/>
</dbReference>
<keyword evidence="18" id="KW-0458">Lysosome</keyword>
<evidence type="ECO:0000256" key="9">
    <source>
        <dbReference type="ARBA" id="ARBA00022723"/>
    </source>
</evidence>
<dbReference type="FunFam" id="3.50.30.30:FF:000009">
    <property type="entry name" value="Carboxypeptidase Q"/>
    <property type="match status" value="1"/>
</dbReference>
<dbReference type="GO" id="GO:0005615">
    <property type="term" value="C:extracellular space"/>
    <property type="evidence" value="ECO:0007669"/>
    <property type="project" value="TreeGrafter"/>
</dbReference>
<evidence type="ECO:0000256" key="13">
    <source>
        <dbReference type="ARBA" id="ARBA00022833"/>
    </source>
</evidence>
<feature type="domain" description="Peptidase M28" evidence="21">
    <location>
        <begin position="263"/>
        <end position="449"/>
    </location>
</feature>
<evidence type="ECO:0000256" key="4">
    <source>
        <dbReference type="ARBA" id="ARBA00004613"/>
    </source>
</evidence>
<dbReference type="InterPro" id="IPR007484">
    <property type="entry name" value="Peptidase_M28"/>
</dbReference>
<evidence type="ECO:0000256" key="12">
    <source>
        <dbReference type="ARBA" id="ARBA00022824"/>
    </source>
</evidence>
<evidence type="ECO:0000256" key="2">
    <source>
        <dbReference type="ARBA" id="ARBA00004371"/>
    </source>
</evidence>
<reference evidence="22" key="1">
    <citation type="submission" date="2018-05" db="EMBL/GenBank/DDBJ databases">
        <authorList>
            <person name="Lanie J.A."/>
            <person name="Ng W.-L."/>
            <person name="Kazmierczak K.M."/>
            <person name="Andrzejewski T.M."/>
            <person name="Davidsen T.M."/>
            <person name="Wayne K.J."/>
            <person name="Tettelin H."/>
            <person name="Glass J.I."/>
            <person name="Rusch D."/>
            <person name="Podicherti R."/>
            <person name="Tsui H.-C.T."/>
            <person name="Winkler M.E."/>
        </authorList>
    </citation>
    <scope>NUCLEOTIDE SEQUENCE</scope>
</reference>
<dbReference type="GO" id="GO:0046872">
    <property type="term" value="F:metal ion binding"/>
    <property type="evidence" value="ECO:0007669"/>
    <property type="project" value="UniProtKB-KW"/>
</dbReference>
<proteinExistence type="predicted"/>
<evidence type="ECO:0000256" key="10">
    <source>
        <dbReference type="ARBA" id="ARBA00022729"/>
    </source>
</evidence>
<evidence type="ECO:0000256" key="6">
    <source>
        <dbReference type="ARBA" id="ARBA00022525"/>
    </source>
</evidence>
<dbReference type="PANTHER" id="PTHR12053:SF3">
    <property type="entry name" value="CARBOXYPEPTIDASE Q"/>
    <property type="match status" value="1"/>
</dbReference>
<accession>A0A381S522</accession>
<dbReference type="GO" id="GO:0006508">
    <property type="term" value="P:proteolysis"/>
    <property type="evidence" value="ECO:0007669"/>
    <property type="project" value="UniProtKB-KW"/>
</dbReference>
<dbReference type="Pfam" id="PF04389">
    <property type="entry name" value="Peptidase_M28"/>
    <property type="match status" value="1"/>
</dbReference>
<name>A0A381S522_9ZZZZ</name>
<evidence type="ECO:0000256" key="7">
    <source>
        <dbReference type="ARBA" id="ARBA00022645"/>
    </source>
</evidence>
<dbReference type="GO" id="GO:0070573">
    <property type="term" value="F:metallodipeptidase activity"/>
    <property type="evidence" value="ECO:0007669"/>
    <property type="project" value="InterPro"/>
</dbReference>
<dbReference type="SUPFAM" id="SSF53187">
    <property type="entry name" value="Zn-dependent exopeptidases"/>
    <property type="match status" value="1"/>
</dbReference>
<evidence type="ECO:0000256" key="19">
    <source>
        <dbReference type="ARBA" id="ARBA00025833"/>
    </source>
</evidence>
<keyword evidence="14" id="KW-0333">Golgi apparatus</keyword>
<dbReference type="CDD" id="cd03883">
    <property type="entry name" value="M28_Pgcp_like"/>
    <property type="match status" value="1"/>
</dbReference>
<organism evidence="22">
    <name type="scientific">marine metagenome</name>
    <dbReference type="NCBI Taxonomy" id="408172"/>
    <lineage>
        <taxon>unclassified sequences</taxon>
        <taxon>metagenomes</taxon>
        <taxon>ecological metagenomes</taxon>
    </lineage>
</organism>
<evidence type="ECO:0000256" key="8">
    <source>
        <dbReference type="ARBA" id="ARBA00022670"/>
    </source>
</evidence>
<dbReference type="PROSITE" id="PS51257">
    <property type="entry name" value="PROKAR_LIPOPROTEIN"/>
    <property type="match status" value="1"/>
</dbReference>
<evidence type="ECO:0000256" key="5">
    <source>
        <dbReference type="ARBA" id="ARBA00014116"/>
    </source>
</evidence>
<keyword evidence="16" id="KW-0865">Zymogen</keyword>
<comment type="subunit">
    <text evidence="19">Homodimer. The monomeric form is inactive while the homodimer is active.</text>
</comment>